<dbReference type="RefSeq" id="WP_336473117.1">
    <property type="nucleotide sequence ID" value="NZ_JBAWSX010000008.1"/>
</dbReference>
<name>A0ABU8FIT3_9BACI</name>
<accession>A0ABU8FIT3</accession>
<protein>
    <submittedName>
        <fullName evidence="1">Uncharacterized protein</fullName>
    </submittedName>
</protein>
<comment type="caution">
    <text evidence="1">The sequence shown here is derived from an EMBL/GenBank/DDBJ whole genome shotgun (WGS) entry which is preliminary data.</text>
</comment>
<proteinExistence type="predicted"/>
<evidence type="ECO:0000313" key="2">
    <source>
        <dbReference type="Proteomes" id="UP001372526"/>
    </source>
</evidence>
<sequence>MFNNRARFWKIENSIYYCLFVNLVNDNGTWTSKTLKVIENQGVIVMKAKHSSKGVRHRSEMLLNKLI</sequence>
<gene>
    <name evidence="1" type="ORF">WAZ07_15020</name>
</gene>
<reference evidence="1 2" key="1">
    <citation type="submission" date="2024-01" db="EMBL/GenBank/DDBJ databases">
        <title>Seven novel Bacillus-like species.</title>
        <authorList>
            <person name="Liu G."/>
        </authorList>
    </citation>
    <scope>NUCLEOTIDE SEQUENCE [LARGE SCALE GENOMIC DNA]</scope>
    <source>
        <strain evidence="1 2">FJAT-51639</strain>
    </source>
</reference>
<dbReference type="EMBL" id="JBAWSX010000008">
    <property type="protein sequence ID" value="MEI4802605.1"/>
    <property type="molecule type" value="Genomic_DNA"/>
</dbReference>
<evidence type="ECO:0000313" key="1">
    <source>
        <dbReference type="EMBL" id="MEI4802605.1"/>
    </source>
</evidence>
<dbReference type="Proteomes" id="UP001372526">
    <property type="component" value="Unassembled WGS sequence"/>
</dbReference>
<organism evidence="1 2">
    <name type="scientific">Bacillus bruguierae</name>
    <dbReference type="NCBI Taxonomy" id="3127667"/>
    <lineage>
        <taxon>Bacteria</taxon>
        <taxon>Bacillati</taxon>
        <taxon>Bacillota</taxon>
        <taxon>Bacilli</taxon>
        <taxon>Bacillales</taxon>
        <taxon>Bacillaceae</taxon>
        <taxon>Bacillus</taxon>
    </lineage>
</organism>
<keyword evidence="2" id="KW-1185">Reference proteome</keyword>